<dbReference type="EMBL" id="CP000142">
    <property type="protein sequence ID" value="ABA89349.1"/>
    <property type="molecule type" value="Genomic_DNA"/>
</dbReference>
<evidence type="ECO:0000256" key="2">
    <source>
        <dbReference type="ARBA" id="ARBA00022475"/>
    </source>
</evidence>
<keyword evidence="6 12" id="KW-0067">ATP-binding</keyword>
<dbReference type="PANTHER" id="PTHR43514:SF4">
    <property type="entry name" value="ABC TRANSPORTER I FAMILY MEMBER 10"/>
    <property type="match status" value="1"/>
</dbReference>
<dbReference type="STRING" id="338963.Pcar_2109"/>
<keyword evidence="13" id="KW-1185">Reference proteome</keyword>
<dbReference type="GO" id="GO:0016020">
    <property type="term" value="C:membrane"/>
    <property type="evidence" value="ECO:0007669"/>
    <property type="project" value="InterPro"/>
</dbReference>
<dbReference type="InterPro" id="IPR003593">
    <property type="entry name" value="AAA+_ATPase"/>
</dbReference>
<dbReference type="SUPFAM" id="SSF52540">
    <property type="entry name" value="P-loop containing nucleoside triphosphate hydrolases"/>
    <property type="match status" value="1"/>
</dbReference>
<feature type="domain" description="Mop" evidence="11">
    <location>
        <begin position="286"/>
        <end position="351"/>
    </location>
</feature>
<dbReference type="InterPro" id="IPR050334">
    <property type="entry name" value="Molybdenum_import_ModC"/>
</dbReference>
<evidence type="ECO:0000259" key="11">
    <source>
        <dbReference type="PROSITE" id="PS51866"/>
    </source>
</evidence>
<name>Q3A2Q8_SYNC1</name>
<dbReference type="Pfam" id="PF03459">
    <property type="entry name" value="TOBE"/>
    <property type="match status" value="1"/>
</dbReference>
<evidence type="ECO:0000256" key="9">
    <source>
        <dbReference type="PROSITE-ProRule" id="PRU01213"/>
    </source>
</evidence>
<organism evidence="12 13">
    <name type="scientific">Syntrophotalea carbinolica (strain DSM 2380 / NBRC 103641 / GraBd1)</name>
    <name type="common">Pelobacter carbinolicus</name>
    <dbReference type="NCBI Taxonomy" id="338963"/>
    <lineage>
        <taxon>Bacteria</taxon>
        <taxon>Pseudomonadati</taxon>
        <taxon>Thermodesulfobacteriota</taxon>
        <taxon>Desulfuromonadia</taxon>
        <taxon>Desulfuromonadales</taxon>
        <taxon>Syntrophotaleaceae</taxon>
        <taxon>Syntrophotalea</taxon>
    </lineage>
</organism>
<dbReference type="HOGENOM" id="CLU_000604_1_1_7"/>
<keyword evidence="7" id="KW-1278">Translocase</keyword>
<keyword evidence="8" id="KW-0472">Membrane</keyword>
<dbReference type="InterPro" id="IPR017871">
    <property type="entry name" value="ABC_transporter-like_CS"/>
</dbReference>
<evidence type="ECO:0000313" key="12">
    <source>
        <dbReference type="EMBL" id="ABA89349.1"/>
    </source>
</evidence>
<keyword evidence="3 9" id="KW-0500">Molybdenum</keyword>
<dbReference type="SUPFAM" id="SSF50331">
    <property type="entry name" value="MOP-like"/>
    <property type="match status" value="1"/>
</dbReference>
<dbReference type="PANTHER" id="PTHR43514">
    <property type="entry name" value="ABC TRANSPORTER I FAMILY MEMBER 10"/>
    <property type="match status" value="1"/>
</dbReference>
<dbReference type="Gene3D" id="2.40.50.100">
    <property type="match status" value="1"/>
</dbReference>
<dbReference type="AlphaFoldDB" id="Q3A2Q8"/>
<dbReference type="PROSITE" id="PS00211">
    <property type="entry name" value="ABC_TRANSPORTER_1"/>
    <property type="match status" value="1"/>
</dbReference>
<evidence type="ECO:0000259" key="10">
    <source>
        <dbReference type="PROSITE" id="PS50893"/>
    </source>
</evidence>
<dbReference type="SMART" id="SM00382">
    <property type="entry name" value="AAA"/>
    <property type="match status" value="1"/>
</dbReference>
<dbReference type="eggNOG" id="COG4148">
    <property type="taxonomic scope" value="Bacteria"/>
</dbReference>
<dbReference type="GO" id="GO:0005524">
    <property type="term" value="F:ATP binding"/>
    <property type="evidence" value="ECO:0007669"/>
    <property type="project" value="UniProtKB-KW"/>
</dbReference>
<reference evidence="13" key="1">
    <citation type="submission" date="2005-10" db="EMBL/GenBank/DDBJ databases">
        <title>Complete sequence of Pelobacter carbinolicus DSM 2380.</title>
        <authorList>
            <person name="Copeland A."/>
            <person name="Lucas S."/>
            <person name="Lapidus A."/>
            <person name="Barry K."/>
            <person name="Detter J.C."/>
            <person name="Glavina T."/>
            <person name="Hammon N."/>
            <person name="Israni S."/>
            <person name="Pitluck S."/>
            <person name="Chertkov O."/>
            <person name="Schmutz J."/>
            <person name="Larimer F."/>
            <person name="Land M."/>
            <person name="Kyrpides N."/>
            <person name="Ivanova N."/>
            <person name="Richardson P."/>
        </authorList>
    </citation>
    <scope>NUCLEOTIDE SEQUENCE [LARGE SCALE GENOMIC DNA]</scope>
    <source>
        <strain evidence="13">DSM 2380 / NBRC 103641 / GraBd1</strain>
    </source>
</reference>
<sequence length="351" mass="39618">MNLNLALQKKFDGFEFDVAFHTDSKRLGIFGRSGSGKSTLVNLLAGLVSPDSGVLRFAERVLFDSVRRICVPPQKRRIAVVFQHSHLFPHLNVEGNLLYGYRRIPAMDRTIDPDELCRVLDISHLLKRSANDLSGGERQRVALARGVLANPHLLLMDEPLSGLDEKLKYQIIPYLKDVLERYDIPLVYVSHSMNEMRMLVDEVLVFEKGNLVSQTSPETLARLRMKDCPLGYLNFFALQEPTPRDHLWAYPWGDNTLVLTHNAADNEALFTLASKDIVLFRRHPESISARNLLQGTVSNLFDLDQRVGIELNCKGQRLVATIVQPAVEELGIAPGTEIFASIKADAFRRVY</sequence>
<keyword evidence="5" id="KW-0547">Nucleotide-binding</keyword>
<dbReference type="Proteomes" id="UP000002534">
    <property type="component" value="Chromosome"/>
</dbReference>
<proteinExistence type="predicted"/>
<dbReference type="InterPro" id="IPR027417">
    <property type="entry name" value="P-loop_NTPase"/>
</dbReference>
<evidence type="ECO:0000256" key="5">
    <source>
        <dbReference type="ARBA" id="ARBA00022741"/>
    </source>
</evidence>
<dbReference type="GO" id="GO:0015098">
    <property type="term" value="F:molybdate ion transmembrane transporter activity"/>
    <property type="evidence" value="ECO:0007669"/>
    <property type="project" value="InterPro"/>
</dbReference>
<gene>
    <name evidence="12" type="primary">modC-2</name>
    <name evidence="12" type="ordered locus">Pcar_2109</name>
</gene>
<dbReference type="InterPro" id="IPR011868">
    <property type="entry name" value="ModC_ABC_ATP-bd"/>
</dbReference>
<evidence type="ECO:0000256" key="3">
    <source>
        <dbReference type="ARBA" id="ARBA00022505"/>
    </source>
</evidence>
<dbReference type="PROSITE" id="PS51866">
    <property type="entry name" value="MOP"/>
    <property type="match status" value="1"/>
</dbReference>
<feature type="domain" description="ABC transporter" evidence="10">
    <location>
        <begin position="1"/>
        <end position="233"/>
    </location>
</feature>
<keyword evidence="2" id="KW-1003">Cell membrane</keyword>
<accession>Q3A2Q8</accession>
<keyword evidence="4" id="KW-0997">Cell inner membrane</keyword>
<dbReference type="InterPro" id="IPR004606">
    <property type="entry name" value="Mop_domain"/>
</dbReference>
<dbReference type="GO" id="GO:0016887">
    <property type="term" value="F:ATP hydrolysis activity"/>
    <property type="evidence" value="ECO:0007669"/>
    <property type="project" value="InterPro"/>
</dbReference>
<dbReference type="NCBIfam" id="TIGR02142">
    <property type="entry name" value="modC_ABC"/>
    <property type="match status" value="1"/>
</dbReference>
<evidence type="ECO:0000256" key="4">
    <source>
        <dbReference type="ARBA" id="ARBA00022519"/>
    </source>
</evidence>
<dbReference type="InterPro" id="IPR008995">
    <property type="entry name" value="Mo/tungstate-bd_C_term_dom"/>
</dbReference>
<dbReference type="OrthoDB" id="9809450at2"/>
<dbReference type="Pfam" id="PF00005">
    <property type="entry name" value="ABC_tran"/>
    <property type="match status" value="1"/>
</dbReference>
<dbReference type="PROSITE" id="PS50893">
    <property type="entry name" value="ABC_TRANSPORTER_2"/>
    <property type="match status" value="1"/>
</dbReference>
<protein>
    <submittedName>
        <fullName evidence="12">Molybdate ABC transporter, ATP-binding protein</fullName>
    </submittedName>
</protein>
<dbReference type="InterPro" id="IPR005116">
    <property type="entry name" value="Transp-assoc_OB_typ1"/>
</dbReference>
<reference evidence="12 13" key="2">
    <citation type="journal article" date="2012" name="BMC Genomics">
        <title>The genome of Pelobacter carbinolicus reveals surprising metabolic capabilities and physiological features.</title>
        <authorList>
            <person name="Aklujkar M."/>
            <person name="Haveman S.A."/>
            <person name="Didonato R.Jr."/>
            <person name="Chertkov O."/>
            <person name="Han C.S."/>
            <person name="Land M.L."/>
            <person name="Brown P."/>
            <person name="Lovley D.R."/>
        </authorList>
    </citation>
    <scope>NUCLEOTIDE SEQUENCE [LARGE SCALE GENOMIC DNA]</scope>
    <source>
        <strain evidence="13">DSM 2380 / NBRC 103641 / GraBd1</strain>
    </source>
</reference>
<dbReference type="RefSeq" id="WP_011341862.1">
    <property type="nucleotide sequence ID" value="NC_007498.2"/>
</dbReference>
<evidence type="ECO:0000256" key="6">
    <source>
        <dbReference type="ARBA" id="ARBA00022840"/>
    </source>
</evidence>
<evidence type="ECO:0000256" key="1">
    <source>
        <dbReference type="ARBA" id="ARBA00022448"/>
    </source>
</evidence>
<evidence type="ECO:0000313" key="13">
    <source>
        <dbReference type="Proteomes" id="UP000002534"/>
    </source>
</evidence>
<dbReference type="InterPro" id="IPR003439">
    <property type="entry name" value="ABC_transporter-like_ATP-bd"/>
</dbReference>
<dbReference type="KEGG" id="pca:Pcar_2109"/>
<dbReference type="Gene3D" id="3.40.50.300">
    <property type="entry name" value="P-loop containing nucleotide triphosphate hydrolases"/>
    <property type="match status" value="1"/>
</dbReference>
<evidence type="ECO:0000256" key="8">
    <source>
        <dbReference type="ARBA" id="ARBA00023136"/>
    </source>
</evidence>
<evidence type="ECO:0000256" key="7">
    <source>
        <dbReference type="ARBA" id="ARBA00022967"/>
    </source>
</evidence>
<keyword evidence="1" id="KW-0813">Transport</keyword>
<dbReference type="GO" id="GO:0140359">
    <property type="term" value="F:ABC-type transporter activity"/>
    <property type="evidence" value="ECO:0007669"/>
    <property type="project" value="InterPro"/>
</dbReference>